<dbReference type="Gene3D" id="3.40.50.1820">
    <property type="entry name" value="alpha/beta hydrolase"/>
    <property type="match status" value="1"/>
</dbReference>
<keyword evidence="1" id="KW-0732">Signal</keyword>
<dbReference type="EMBL" id="JAPWGY010000001">
    <property type="protein sequence ID" value="MCZ4279747.1"/>
    <property type="molecule type" value="Genomic_DNA"/>
</dbReference>
<sequence>MKLKRICAVLALLVTVNLVVDPDKTANAGELVGVSTLQITSPERQSLLEVTSWYPAGAGGEAVLVGDTPLFIGVQGSRDAPIAEGTFPVVLVSLGGMRAAPGLGGWIGSRLAAQGFIALVVQPPRLRASDAHLAPAEIWLRPGDLSAVLDDLETNTSWARHIKPDRVGALGFFLGGSSVLSLVGAQLDPDRYSQSCDEGGTGLDCRWFAQNNVDLHQVDATRIARSNLDPRIKIAIAVDPELSTVFSPDSLSAITSPTAILNLGAPDTLPPGLDASVLATLIPDSRYTIMETASQFSVFNICKPAGAAILAEEGEDQAICREPGRRDRDALHTEISTTIIDILSPRLLVTE</sequence>
<keyword evidence="3" id="KW-1185">Reference proteome</keyword>
<dbReference type="PIRSF" id="PIRSF031982">
    <property type="entry name" value="UCP031982_abhydr"/>
    <property type="match status" value="1"/>
</dbReference>
<dbReference type="RefSeq" id="WP_269421944.1">
    <property type="nucleotide sequence ID" value="NZ_JAPWGY010000001.1"/>
</dbReference>
<gene>
    <name evidence="2" type="ORF">O4H49_03080</name>
</gene>
<reference evidence="2" key="1">
    <citation type="submission" date="2022-12" db="EMBL/GenBank/DDBJ databases">
        <title>Bacterial isolates from different developmental stages of Nematostella vectensis.</title>
        <authorList>
            <person name="Fraune S."/>
        </authorList>
    </citation>
    <scope>NUCLEOTIDE SEQUENCE</scope>
    <source>
        <strain evidence="2">G21630-S1</strain>
    </source>
</reference>
<organism evidence="2 3">
    <name type="scientific">Kiloniella laminariae</name>
    <dbReference type="NCBI Taxonomy" id="454162"/>
    <lineage>
        <taxon>Bacteria</taxon>
        <taxon>Pseudomonadati</taxon>
        <taxon>Pseudomonadota</taxon>
        <taxon>Alphaproteobacteria</taxon>
        <taxon>Rhodospirillales</taxon>
        <taxon>Kiloniellaceae</taxon>
        <taxon>Kiloniella</taxon>
    </lineage>
</organism>
<evidence type="ECO:0000256" key="1">
    <source>
        <dbReference type="SAM" id="SignalP"/>
    </source>
</evidence>
<feature type="signal peptide" evidence="1">
    <location>
        <begin position="1"/>
        <end position="20"/>
    </location>
</feature>
<dbReference type="InterPro" id="IPR029058">
    <property type="entry name" value="AB_hydrolase_fold"/>
</dbReference>
<comment type="caution">
    <text evidence="2">The sequence shown here is derived from an EMBL/GenBank/DDBJ whole genome shotgun (WGS) entry which is preliminary data.</text>
</comment>
<evidence type="ECO:0000313" key="3">
    <source>
        <dbReference type="Proteomes" id="UP001069802"/>
    </source>
</evidence>
<feature type="chain" id="PRO_5045801287" description="Dienelactone hydrolase" evidence="1">
    <location>
        <begin position="21"/>
        <end position="351"/>
    </location>
</feature>
<proteinExistence type="predicted"/>
<dbReference type="Proteomes" id="UP001069802">
    <property type="component" value="Unassembled WGS sequence"/>
</dbReference>
<dbReference type="InterPro" id="IPR016986">
    <property type="entry name" value="UCP031982_abhydr"/>
</dbReference>
<evidence type="ECO:0000313" key="2">
    <source>
        <dbReference type="EMBL" id="MCZ4279747.1"/>
    </source>
</evidence>
<name>A0ABT4LIC0_9PROT</name>
<accession>A0ABT4LIC0</accession>
<evidence type="ECO:0008006" key="4">
    <source>
        <dbReference type="Google" id="ProtNLM"/>
    </source>
</evidence>
<dbReference type="SUPFAM" id="SSF53474">
    <property type="entry name" value="alpha/beta-Hydrolases"/>
    <property type="match status" value="1"/>
</dbReference>
<protein>
    <recommendedName>
        <fullName evidence="4">Dienelactone hydrolase</fullName>
    </recommendedName>
</protein>